<dbReference type="Proteomes" id="UP000276133">
    <property type="component" value="Unassembled WGS sequence"/>
</dbReference>
<dbReference type="AlphaFoldDB" id="A0A3M7RJ90"/>
<gene>
    <name evidence="1" type="ORF">BpHYR1_015526</name>
</gene>
<protein>
    <submittedName>
        <fullName evidence="1">Uncharacterized protein</fullName>
    </submittedName>
</protein>
<evidence type="ECO:0000313" key="1">
    <source>
        <dbReference type="EMBL" id="RNA23633.1"/>
    </source>
</evidence>
<organism evidence="1 2">
    <name type="scientific">Brachionus plicatilis</name>
    <name type="common">Marine rotifer</name>
    <name type="synonym">Brachionus muelleri</name>
    <dbReference type="NCBI Taxonomy" id="10195"/>
    <lineage>
        <taxon>Eukaryota</taxon>
        <taxon>Metazoa</taxon>
        <taxon>Spiralia</taxon>
        <taxon>Gnathifera</taxon>
        <taxon>Rotifera</taxon>
        <taxon>Eurotatoria</taxon>
        <taxon>Monogononta</taxon>
        <taxon>Pseudotrocha</taxon>
        <taxon>Ploima</taxon>
        <taxon>Brachionidae</taxon>
        <taxon>Brachionus</taxon>
    </lineage>
</organism>
<dbReference type="EMBL" id="REGN01003246">
    <property type="protein sequence ID" value="RNA23633.1"/>
    <property type="molecule type" value="Genomic_DNA"/>
</dbReference>
<proteinExistence type="predicted"/>
<reference evidence="1 2" key="1">
    <citation type="journal article" date="2018" name="Sci. Rep.">
        <title>Genomic signatures of local adaptation to the degree of environmental predictability in rotifers.</title>
        <authorList>
            <person name="Franch-Gras L."/>
            <person name="Hahn C."/>
            <person name="Garcia-Roger E.M."/>
            <person name="Carmona M.J."/>
            <person name="Serra M."/>
            <person name="Gomez A."/>
        </authorList>
    </citation>
    <scope>NUCLEOTIDE SEQUENCE [LARGE SCALE GENOMIC DNA]</scope>
    <source>
        <strain evidence="1">HYR1</strain>
    </source>
</reference>
<sequence>MLNQLNLYFKKTKNQQIDKFDEIKIGKKSLFSKEQKKNQKSSDKEQKEIIYPKKIEEVQVQLLINPICLSISSFMIKFFDSNKMIENYINFCLNHNLDT</sequence>
<keyword evidence="2" id="KW-1185">Reference proteome</keyword>
<name>A0A3M7RJ90_BRAPC</name>
<comment type="caution">
    <text evidence="1">The sequence shown here is derived from an EMBL/GenBank/DDBJ whole genome shotgun (WGS) entry which is preliminary data.</text>
</comment>
<accession>A0A3M7RJ90</accession>
<evidence type="ECO:0000313" key="2">
    <source>
        <dbReference type="Proteomes" id="UP000276133"/>
    </source>
</evidence>